<feature type="chain" id="PRO_5036165282" description="Pectate lyase" evidence="1">
    <location>
        <begin position="28"/>
        <end position="63"/>
    </location>
</feature>
<evidence type="ECO:0000313" key="7">
    <source>
        <dbReference type="Proteomes" id="UP000435112"/>
    </source>
</evidence>
<dbReference type="Proteomes" id="UP000434957">
    <property type="component" value="Unassembled WGS sequence"/>
</dbReference>
<proteinExistence type="predicted"/>
<gene>
    <name evidence="3" type="ORF">PR001_g7103</name>
    <name evidence="2" type="ORF">PR002_g7473</name>
    <name evidence="4" type="ORF">PR003_g7697</name>
</gene>
<evidence type="ECO:0008006" key="8">
    <source>
        <dbReference type="Google" id="ProtNLM"/>
    </source>
</evidence>
<evidence type="ECO:0000313" key="6">
    <source>
        <dbReference type="Proteomes" id="UP000434957"/>
    </source>
</evidence>
<dbReference type="EMBL" id="QXFT01000369">
    <property type="protein sequence ID" value="KAE9345904.1"/>
    <property type="molecule type" value="Genomic_DNA"/>
</dbReference>
<comment type="caution">
    <text evidence="3">The sequence shown here is derived from an EMBL/GenBank/DDBJ whole genome shotgun (WGS) entry which is preliminary data.</text>
</comment>
<dbReference type="Proteomes" id="UP000435112">
    <property type="component" value="Unassembled WGS sequence"/>
</dbReference>
<dbReference type="EMBL" id="QXFU01000359">
    <property type="protein sequence ID" value="KAE9035616.1"/>
    <property type="molecule type" value="Genomic_DNA"/>
</dbReference>
<keyword evidence="6" id="KW-1185">Reference proteome</keyword>
<organism evidence="3 5">
    <name type="scientific">Phytophthora rubi</name>
    <dbReference type="NCBI Taxonomy" id="129364"/>
    <lineage>
        <taxon>Eukaryota</taxon>
        <taxon>Sar</taxon>
        <taxon>Stramenopiles</taxon>
        <taxon>Oomycota</taxon>
        <taxon>Peronosporomycetes</taxon>
        <taxon>Peronosporales</taxon>
        <taxon>Peronosporaceae</taxon>
        <taxon>Phytophthora</taxon>
    </lineage>
</organism>
<dbReference type="Proteomes" id="UP000429607">
    <property type="component" value="Unassembled WGS sequence"/>
</dbReference>
<evidence type="ECO:0000313" key="4">
    <source>
        <dbReference type="EMBL" id="KAE9345904.1"/>
    </source>
</evidence>
<sequence>MHTWRRRSNACSHLAALPVWIVVKSSGIELSIVNTGLESSRSATYTLGSCKSDTASDSSNSKS</sequence>
<evidence type="ECO:0000313" key="2">
    <source>
        <dbReference type="EMBL" id="KAE9035616.1"/>
    </source>
</evidence>
<evidence type="ECO:0000313" key="3">
    <source>
        <dbReference type="EMBL" id="KAE9040359.1"/>
    </source>
</evidence>
<dbReference type="EMBL" id="QXFV01000347">
    <property type="protein sequence ID" value="KAE9040359.1"/>
    <property type="molecule type" value="Genomic_DNA"/>
</dbReference>
<evidence type="ECO:0000313" key="5">
    <source>
        <dbReference type="Proteomes" id="UP000429607"/>
    </source>
</evidence>
<reference evidence="5 7" key="1">
    <citation type="submission" date="2018-09" db="EMBL/GenBank/DDBJ databases">
        <title>Genomic investigation of the strawberry pathogen Phytophthora fragariae indicates pathogenicity is determined by transcriptional variation in three key races.</title>
        <authorList>
            <person name="Adams T.M."/>
            <person name="Armitage A.D."/>
            <person name="Sobczyk M.K."/>
            <person name="Bates H.J."/>
            <person name="Dunwell J.M."/>
            <person name="Nellist C.F."/>
            <person name="Harrison R.J."/>
        </authorList>
    </citation>
    <scope>NUCLEOTIDE SEQUENCE [LARGE SCALE GENOMIC DNA]</scope>
    <source>
        <strain evidence="3 5">SCRP249</strain>
        <strain evidence="2 7">SCRP324</strain>
        <strain evidence="4 6">SCRP333</strain>
    </source>
</reference>
<evidence type="ECO:0000256" key="1">
    <source>
        <dbReference type="SAM" id="SignalP"/>
    </source>
</evidence>
<name>A0A6A3NAF5_9STRA</name>
<feature type="signal peptide" evidence="1">
    <location>
        <begin position="1"/>
        <end position="27"/>
    </location>
</feature>
<accession>A0A6A3NAF5</accession>
<keyword evidence="1" id="KW-0732">Signal</keyword>
<dbReference type="AlphaFoldDB" id="A0A6A3NAF5"/>
<protein>
    <recommendedName>
        <fullName evidence="8">Pectate lyase</fullName>
    </recommendedName>
</protein>